<comment type="caution">
    <text evidence="5">The sequence shown here is derived from an EMBL/GenBank/DDBJ whole genome shotgun (WGS) entry which is preliminary data.</text>
</comment>
<dbReference type="InterPro" id="IPR029058">
    <property type="entry name" value="AB_hydrolase_fold"/>
</dbReference>
<accession>A0A8H6SSW1</accession>
<keyword evidence="2" id="KW-0032">Aminotransferase</keyword>
<gene>
    <name evidence="5" type="ORF">HMN09_00800800</name>
</gene>
<dbReference type="GO" id="GO:0005739">
    <property type="term" value="C:mitochondrion"/>
    <property type="evidence" value="ECO:0007669"/>
    <property type="project" value="UniProtKB-SubCell"/>
</dbReference>
<proteinExistence type="predicted"/>
<dbReference type="PANTHER" id="PTHR42684">
    <property type="entry name" value="ADENOSYLMETHIONINE-8-AMINO-7-OXONONANOATE AMINOTRANSFERASE"/>
    <property type="match status" value="1"/>
</dbReference>
<dbReference type="InterPro" id="IPR005814">
    <property type="entry name" value="Aminotrans_3"/>
</dbReference>
<dbReference type="GO" id="GO:0016787">
    <property type="term" value="F:hydrolase activity"/>
    <property type="evidence" value="ECO:0007669"/>
    <property type="project" value="InterPro"/>
</dbReference>
<name>A0A8H6SSW1_MYCCL</name>
<dbReference type="Gene3D" id="3.40.50.300">
    <property type="entry name" value="P-loop containing nucleotide triphosphate hydrolases"/>
    <property type="match status" value="1"/>
</dbReference>
<dbReference type="GO" id="GO:0004141">
    <property type="term" value="F:dethiobiotin synthase activity"/>
    <property type="evidence" value="ECO:0007669"/>
    <property type="project" value="TreeGrafter"/>
</dbReference>
<reference evidence="5" key="1">
    <citation type="submission" date="2020-05" db="EMBL/GenBank/DDBJ databases">
        <title>Mycena genomes resolve the evolution of fungal bioluminescence.</title>
        <authorList>
            <person name="Tsai I.J."/>
        </authorList>
    </citation>
    <scope>NUCLEOTIDE SEQUENCE</scope>
    <source>
        <strain evidence="5">110903Hualien_Pintung</strain>
    </source>
</reference>
<dbReference type="Proteomes" id="UP000613580">
    <property type="component" value="Unassembled WGS sequence"/>
</dbReference>
<evidence type="ECO:0000313" key="6">
    <source>
        <dbReference type="Proteomes" id="UP000613580"/>
    </source>
</evidence>
<dbReference type="Gene3D" id="3.40.50.1820">
    <property type="entry name" value="alpha/beta hydrolase"/>
    <property type="match status" value="1"/>
</dbReference>
<dbReference type="Pfam" id="PF13500">
    <property type="entry name" value="AAA_26"/>
    <property type="match status" value="1"/>
</dbReference>
<feature type="domain" description="Dienelactone hydrolase" evidence="4">
    <location>
        <begin position="814"/>
        <end position="1033"/>
    </location>
</feature>
<dbReference type="InterPro" id="IPR015421">
    <property type="entry name" value="PyrdxlP-dep_Trfase_major"/>
</dbReference>
<evidence type="ECO:0000256" key="3">
    <source>
        <dbReference type="ARBA" id="ARBA00022679"/>
    </source>
</evidence>
<dbReference type="Pfam" id="PF01738">
    <property type="entry name" value="DLH"/>
    <property type="match status" value="1"/>
</dbReference>
<dbReference type="SUPFAM" id="SSF52540">
    <property type="entry name" value="P-loop containing nucleoside triphosphate hydrolases"/>
    <property type="match status" value="1"/>
</dbReference>
<protein>
    <submittedName>
        <fullName evidence="5">PLP-dependent transferase</fullName>
    </submittedName>
</protein>
<dbReference type="AlphaFoldDB" id="A0A8H6SSW1"/>
<dbReference type="InterPro" id="IPR049704">
    <property type="entry name" value="Aminotrans_3_PPA_site"/>
</dbReference>
<dbReference type="InterPro" id="IPR002925">
    <property type="entry name" value="Dienelactn_hydro"/>
</dbReference>
<dbReference type="InterPro" id="IPR015424">
    <property type="entry name" value="PyrdxlP-dep_Trfase"/>
</dbReference>
<keyword evidence="3 5" id="KW-0808">Transferase</keyword>
<dbReference type="PROSITE" id="PS00600">
    <property type="entry name" value="AA_TRANSFER_CLASS_3"/>
    <property type="match status" value="1"/>
</dbReference>
<dbReference type="SUPFAM" id="SSF53474">
    <property type="entry name" value="alpha/beta-Hydrolases"/>
    <property type="match status" value="1"/>
</dbReference>
<sequence>MLFKHLRVHQVFGANTDVGKTILTTALVRASTALKRDVFYLKPISTGAMEDADDAHITRFTKPQNTTAKVSTECLYRFHVPVSPHLAAQLAAGDQSEKIVPDKIFVNSVFSYVQRCAAAAVGPSHMYIETAGGVHSPTLSGTTQVEAYRPLFLPTILVGDSRLGGISATISAYESLLLRGYIVDAILLFRDEYYRNSEYLTPYFAERGVDVTAFDKPPPINPNPTQNVQETEEYYKSLDLSSVQKSLTSRHEQRLTQLESMPKRSMDAFWWPFVQHGLVESKKDVTVIDSASGDFFSIYKDAEDKKPLLSHQLDGSASWWTQTLGHANSSLTLAAARAAGRYGHVMFPQATHEPALQLAERLLHDGPGRNWASRVFFSDNGSTGMEVALKMALRTYSTRMGLQGADRKKLGVLGLKGSYHGDTIGAMDACVEEGVYTCEWHEAKGFWFDPPTVAIRDGVPVITLPEVLAKAAAPSDTRAPSDAVSWIYDIPARLDTRLVQSYRTFISSTLDSLERSGEQRLAALVLEPLVMGAGGMLFVDPLFQRVLIDVVRSRGNHMPVIFDEVFVGLYRLGMQSTTAVLRTNPDIAVYAKILTGGVLPLAVTLTTNKIFEAFLSQDKATALLHGHSYTAHAVGCEVANESLRLIEKESRSEAWEQARGRWGVPVGGDGAWSLWDPEFIKAVSGLGNVVEVMTLGTVLAIKVKDAQGGYVSHSAQTLLQGLKDANLGSEDVYPPFSVHYRTLGNVAYFMTSLNTAPETIPKKNVSEDDLILATGGGISSPSPTTMSSEFTEHCFVAVTHEGTPEGKIEHIGGIESYVATPKDPYNKEKVLVFLTDIFGLALQNNRLLADDFARNGFKTVVPDLFEGDPIPVSPPEGWSRDAWAPKHTPAQVRPIVDKVIAALKAEGYTKFAGAGFCFGARYVFDLAFENTLNVSIVSHPSRLVVPDDLHKYVAESKSPLLINSCEVDSAFPIESQSKADEIFGDGKFAPGYLRTYWPGCNHGFAVRGDMSNPQVKAGKEGAFKASVEWLVSYL</sequence>
<dbReference type="FunFam" id="3.90.1150.10:FF:000080">
    <property type="entry name" value="Bifunctional dethiobiotin synthetase/adenosylmethionine-8-amino-7-oxononanoate aminotransferase"/>
    <property type="match status" value="1"/>
</dbReference>
<dbReference type="OrthoDB" id="425114at2759"/>
<dbReference type="Gene3D" id="3.40.640.10">
    <property type="entry name" value="Type I PLP-dependent aspartate aminotransferase-like (Major domain)"/>
    <property type="match status" value="1"/>
</dbReference>
<evidence type="ECO:0000313" key="5">
    <source>
        <dbReference type="EMBL" id="KAF7305480.1"/>
    </source>
</evidence>
<comment type="subcellular location">
    <subcellularLocation>
        <location evidence="1">Mitochondrion</location>
    </subcellularLocation>
</comment>
<dbReference type="EMBL" id="JACAZE010000010">
    <property type="protein sequence ID" value="KAF7305480.1"/>
    <property type="molecule type" value="Genomic_DNA"/>
</dbReference>
<dbReference type="Pfam" id="PF00202">
    <property type="entry name" value="Aminotran_3"/>
    <property type="match status" value="2"/>
</dbReference>
<dbReference type="GO" id="GO:0004015">
    <property type="term" value="F:adenosylmethionine-8-amino-7-oxononanoate transaminase activity"/>
    <property type="evidence" value="ECO:0007669"/>
    <property type="project" value="TreeGrafter"/>
</dbReference>
<evidence type="ECO:0000259" key="4">
    <source>
        <dbReference type="Pfam" id="PF01738"/>
    </source>
</evidence>
<dbReference type="InterPro" id="IPR027417">
    <property type="entry name" value="P-loop_NTPase"/>
</dbReference>
<dbReference type="GO" id="GO:0030170">
    <property type="term" value="F:pyridoxal phosphate binding"/>
    <property type="evidence" value="ECO:0007669"/>
    <property type="project" value="InterPro"/>
</dbReference>
<dbReference type="GO" id="GO:0009102">
    <property type="term" value="P:biotin biosynthetic process"/>
    <property type="evidence" value="ECO:0007669"/>
    <property type="project" value="TreeGrafter"/>
</dbReference>
<evidence type="ECO:0000256" key="2">
    <source>
        <dbReference type="ARBA" id="ARBA00022576"/>
    </source>
</evidence>
<dbReference type="CDD" id="cd03109">
    <property type="entry name" value="DTBS"/>
    <property type="match status" value="1"/>
</dbReference>
<dbReference type="SUPFAM" id="SSF53383">
    <property type="entry name" value="PLP-dependent transferases"/>
    <property type="match status" value="1"/>
</dbReference>
<dbReference type="PANTHER" id="PTHR42684:SF3">
    <property type="entry name" value="ADENOSYLMETHIONINE-8-AMINO-7-OXONONANOATE AMINOTRANSFERASE"/>
    <property type="match status" value="1"/>
</dbReference>
<keyword evidence="6" id="KW-1185">Reference proteome</keyword>
<organism evidence="5 6">
    <name type="scientific">Mycena chlorophos</name>
    <name type="common">Agaric fungus</name>
    <name type="synonym">Agaricus chlorophos</name>
    <dbReference type="NCBI Taxonomy" id="658473"/>
    <lineage>
        <taxon>Eukaryota</taxon>
        <taxon>Fungi</taxon>
        <taxon>Dikarya</taxon>
        <taxon>Basidiomycota</taxon>
        <taxon>Agaricomycotina</taxon>
        <taxon>Agaricomycetes</taxon>
        <taxon>Agaricomycetidae</taxon>
        <taxon>Agaricales</taxon>
        <taxon>Marasmiineae</taxon>
        <taxon>Mycenaceae</taxon>
        <taxon>Mycena</taxon>
    </lineage>
</organism>
<evidence type="ECO:0000256" key="1">
    <source>
        <dbReference type="ARBA" id="ARBA00004173"/>
    </source>
</evidence>